<dbReference type="WBParaSite" id="Gr19_v10_g1852.t2">
    <property type="protein sequence ID" value="Gr19_v10_g1852.t2"/>
    <property type="gene ID" value="Gr19_v10_g1852"/>
</dbReference>
<keyword evidence="2 4" id="KW-0863">Zinc-finger</keyword>
<feature type="compositionally biased region" description="Acidic residues" evidence="5">
    <location>
        <begin position="210"/>
        <end position="220"/>
    </location>
</feature>
<dbReference type="GO" id="GO:0008270">
    <property type="term" value="F:zinc ion binding"/>
    <property type="evidence" value="ECO:0007669"/>
    <property type="project" value="UniProtKB-KW"/>
</dbReference>
<evidence type="ECO:0000256" key="4">
    <source>
        <dbReference type="PROSITE-ProRule" id="PRU00042"/>
    </source>
</evidence>
<feature type="compositionally biased region" description="Basic and acidic residues" evidence="5">
    <location>
        <begin position="179"/>
        <end position="193"/>
    </location>
</feature>
<sequence>MHSQRINAEQSRTGATPARRCRHGQQLDMDKSGNNNPTELGPSSAFNSSNIQLEPPNTMVCARKLLDGCVRDRCCQVALDADVYFRTTHKYFKAFTKCKEEKEHSDAKLLQNKQLLVGLGEKLKLLQAMFGHDEQKKEALLAENVLLVADKVELQGQLHEQQALSVRLQVEIDRLRTSTEQKEVNSNEEHGDQEKEEDEEATDKEKKESTDEEEEDEEATDKEKKESTDEEEEDEEATDKEKKESTDEEEEDEEATDKEKKESTDEEEEDEEATDKEKKESTDEEEEDEEATDKEKKESTDEEEEDEEATDKEKKESTDEEEEDEEATDKEKKESTDEEEEDEEATDKEKKESTDEEEEDEEATDKEKKESTDEEEEDEEATDKEKKESTDEEEEKEESTDEEKEESTDEEEKEEELMEKNLRTQGKKFKCTECAYRSAHSGNLKLHMRTRDGQNFGSEISDSGKFRVFGRFGFRVSEFEQNFGFCTPKNGIFETWKSLVLV</sequence>
<evidence type="ECO:0000313" key="8">
    <source>
        <dbReference type="WBParaSite" id="Gr19_v10_g1852.t2"/>
    </source>
</evidence>
<dbReference type="PROSITE" id="PS50157">
    <property type="entry name" value="ZINC_FINGER_C2H2_2"/>
    <property type="match status" value="1"/>
</dbReference>
<dbReference type="GO" id="GO:0005634">
    <property type="term" value="C:nucleus"/>
    <property type="evidence" value="ECO:0007669"/>
    <property type="project" value="UniProtKB-ARBA"/>
</dbReference>
<feature type="compositionally biased region" description="Polar residues" evidence="5">
    <location>
        <begin position="1"/>
        <end position="14"/>
    </location>
</feature>
<evidence type="ECO:0000256" key="5">
    <source>
        <dbReference type="SAM" id="MobiDB-lite"/>
    </source>
</evidence>
<feature type="compositionally biased region" description="Acidic residues" evidence="5">
    <location>
        <begin position="336"/>
        <end position="346"/>
    </location>
</feature>
<proteinExistence type="predicted"/>
<dbReference type="Pfam" id="PF13909">
    <property type="entry name" value="zf-H2C2_5"/>
    <property type="match status" value="1"/>
</dbReference>
<feature type="compositionally biased region" description="Acidic residues" evidence="5">
    <location>
        <begin position="246"/>
        <end position="256"/>
    </location>
</feature>
<dbReference type="GO" id="GO:0000122">
    <property type="term" value="P:negative regulation of transcription by RNA polymerase II"/>
    <property type="evidence" value="ECO:0007669"/>
    <property type="project" value="UniProtKB-ARBA"/>
</dbReference>
<dbReference type="AlphaFoldDB" id="A0A914HK35"/>
<keyword evidence="7" id="KW-1185">Reference proteome</keyword>
<feature type="region of interest" description="Disordered" evidence="5">
    <location>
        <begin position="1"/>
        <end position="50"/>
    </location>
</feature>
<protein>
    <submittedName>
        <fullName evidence="8">C2H2-type domain-containing protein</fullName>
    </submittedName>
</protein>
<feature type="compositionally biased region" description="Acidic residues" evidence="5">
    <location>
        <begin position="372"/>
        <end position="382"/>
    </location>
</feature>
<keyword evidence="3" id="KW-0862">Zinc</keyword>
<dbReference type="Gene3D" id="3.30.160.60">
    <property type="entry name" value="Classic Zinc Finger"/>
    <property type="match status" value="1"/>
</dbReference>
<feature type="compositionally biased region" description="Acidic residues" evidence="5">
    <location>
        <begin position="228"/>
        <end position="238"/>
    </location>
</feature>
<evidence type="ECO:0000259" key="6">
    <source>
        <dbReference type="PROSITE" id="PS50157"/>
    </source>
</evidence>
<dbReference type="InterPro" id="IPR036236">
    <property type="entry name" value="Znf_C2H2_sf"/>
</dbReference>
<feature type="domain" description="C2H2-type" evidence="6">
    <location>
        <begin position="429"/>
        <end position="456"/>
    </location>
</feature>
<keyword evidence="1" id="KW-0479">Metal-binding</keyword>
<feature type="compositionally biased region" description="Acidic residues" evidence="5">
    <location>
        <begin position="264"/>
        <end position="274"/>
    </location>
</feature>
<dbReference type="InterPro" id="IPR013087">
    <property type="entry name" value="Znf_C2H2_type"/>
</dbReference>
<accession>A0A914HK35</accession>
<dbReference type="FunFam" id="3.30.160.60:FF:000446">
    <property type="entry name" value="Zinc finger protein"/>
    <property type="match status" value="1"/>
</dbReference>
<feature type="compositionally biased region" description="Acidic residues" evidence="5">
    <location>
        <begin position="390"/>
        <end position="417"/>
    </location>
</feature>
<evidence type="ECO:0000256" key="3">
    <source>
        <dbReference type="ARBA" id="ARBA00022833"/>
    </source>
</evidence>
<evidence type="ECO:0000256" key="2">
    <source>
        <dbReference type="ARBA" id="ARBA00022771"/>
    </source>
</evidence>
<organism evidence="7 8">
    <name type="scientific">Globodera rostochiensis</name>
    <name type="common">Golden nematode worm</name>
    <name type="synonym">Heterodera rostochiensis</name>
    <dbReference type="NCBI Taxonomy" id="31243"/>
    <lineage>
        <taxon>Eukaryota</taxon>
        <taxon>Metazoa</taxon>
        <taxon>Ecdysozoa</taxon>
        <taxon>Nematoda</taxon>
        <taxon>Chromadorea</taxon>
        <taxon>Rhabditida</taxon>
        <taxon>Tylenchina</taxon>
        <taxon>Tylenchomorpha</taxon>
        <taxon>Tylenchoidea</taxon>
        <taxon>Heteroderidae</taxon>
        <taxon>Heteroderinae</taxon>
        <taxon>Globodera</taxon>
    </lineage>
</organism>
<reference evidence="8" key="1">
    <citation type="submission" date="2022-11" db="UniProtKB">
        <authorList>
            <consortium name="WormBaseParasite"/>
        </authorList>
    </citation>
    <scope>IDENTIFICATION</scope>
</reference>
<evidence type="ECO:0000313" key="7">
    <source>
        <dbReference type="Proteomes" id="UP000887572"/>
    </source>
</evidence>
<dbReference type="SUPFAM" id="SSF57667">
    <property type="entry name" value="beta-beta-alpha zinc fingers"/>
    <property type="match status" value="1"/>
</dbReference>
<feature type="region of interest" description="Disordered" evidence="5">
    <location>
        <begin position="179"/>
        <end position="421"/>
    </location>
</feature>
<evidence type="ECO:0000256" key="1">
    <source>
        <dbReference type="ARBA" id="ARBA00022723"/>
    </source>
</evidence>
<feature type="compositionally biased region" description="Acidic residues" evidence="5">
    <location>
        <begin position="318"/>
        <end position="328"/>
    </location>
</feature>
<name>A0A914HK35_GLORO</name>
<dbReference type="Proteomes" id="UP000887572">
    <property type="component" value="Unplaced"/>
</dbReference>
<feature type="compositionally biased region" description="Acidic residues" evidence="5">
    <location>
        <begin position="300"/>
        <end position="310"/>
    </location>
</feature>
<feature type="compositionally biased region" description="Acidic residues" evidence="5">
    <location>
        <begin position="282"/>
        <end position="292"/>
    </location>
</feature>
<feature type="compositionally biased region" description="Acidic residues" evidence="5">
    <location>
        <begin position="354"/>
        <end position="364"/>
    </location>
</feature>